<dbReference type="RefSeq" id="XP_023630539.1">
    <property type="nucleotide sequence ID" value="XM_023774771.1"/>
</dbReference>
<evidence type="ECO:0008006" key="4">
    <source>
        <dbReference type="Google" id="ProtNLM"/>
    </source>
</evidence>
<sequence length="355" mass="40174">MVAELTQPARASLLGLPVELRLKIFRLIWRSLVIEVKRGAARYASESDSESDEDADADYEEPEMSRSCDISPLPGTPSDVAALRRACKRFSHEIDDSWHSEVTYRFPTTVSFIDVLSQWSKEKVCKLRYAYVVDYPLPVYAFDEGGYFMTLDFSDALPMFPGLQLELLSVENIWLTANGEPPDTWCFSATVGTVKALLLSSGWRRLEYHSGILPLTPTQMSQLDMAVEKYKTERAELDFRYGLGRVRPHTHSHGNLLDFKLPDEDYGVTLQLVMEWYTKHADEKKACGMNKYPEGVTRKHVAMWAERGSEADYVQSGLGLAPTLASFEGKLSWVELRKTDDYLTGDGAHDPTSYL</sequence>
<dbReference type="EMBL" id="FJUY01000018">
    <property type="protein sequence ID" value="CZT23815.1"/>
    <property type="molecule type" value="Genomic_DNA"/>
</dbReference>
<evidence type="ECO:0000313" key="2">
    <source>
        <dbReference type="EMBL" id="CZT23815.1"/>
    </source>
</evidence>
<organism evidence="2 3">
    <name type="scientific">Ramularia collo-cygni</name>
    <dbReference type="NCBI Taxonomy" id="112498"/>
    <lineage>
        <taxon>Eukaryota</taxon>
        <taxon>Fungi</taxon>
        <taxon>Dikarya</taxon>
        <taxon>Ascomycota</taxon>
        <taxon>Pezizomycotina</taxon>
        <taxon>Dothideomycetes</taxon>
        <taxon>Dothideomycetidae</taxon>
        <taxon>Mycosphaerellales</taxon>
        <taxon>Mycosphaerellaceae</taxon>
        <taxon>Ramularia</taxon>
    </lineage>
</organism>
<dbReference type="Proteomes" id="UP000225277">
    <property type="component" value="Unassembled WGS sequence"/>
</dbReference>
<evidence type="ECO:0000313" key="3">
    <source>
        <dbReference type="Proteomes" id="UP000225277"/>
    </source>
</evidence>
<feature type="compositionally biased region" description="Acidic residues" evidence="1">
    <location>
        <begin position="47"/>
        <end position="62"/>
    </location>
</feature>
<name>A0A2D3VDH3_9PEZI</name>
<gene>
    <name evidence="2" type="ORF">RCC_09529</name>
</gene>
<dbReference type="GeneID" id="35604598"/>
<accession>A0A2D3VDH3</accession>
<reference evidence="2 3" key="1">
    <citation type="submission" date="2016-03" db="EMBL/GenBank/DDBJ databases">
        <authorList>
            <person name="Ploux O."/>
        </authorList>
    </citation>
    <scope>NUCLEOTIDE SEQUENCE [LARGE SCALE GENOMIC DNA]</scope>
    <source>
        <strain evidence="2 3">URUG2</strain>
    </source>
</reference>
<proteinExistence type="predicted"/>
<dbReference type="AlphaFoldDB" id="A0A2D3VDH3"/>
<protein>
    <recommendedName>
        <fullName evidence="4">F-box domain-containing protein</fullName>
    </recommendedName>
</protein>
<keyword evidence="3" id="KW-1185">Reference proteome</keyword>
<feature type="region of interest" description="Disordered" evidence="1">
    <location>
        <begin position="45"/>
        <end position="71"/>
    </location>
</feature>
<evidence type="ECO:0000256" key="1">
    <source>
        <dbReference type="SAM" id="MobiDB-lite"/>
    </source>
</evidence>
<dbReference type="OrthoDB" id="72726at2759"/>